<dbReference type="InterPro" id="IPR015943">
    <property type="entry name" value="WD40/YVTN_repeat-like_dom_sf"/>
</dbReference>
<dbReference type="SUPFAM" id="SSF50998">
    <property type="entry name" value="Quinoprotein alcohol dehydrogenase-like"/>
    <property type="match status" value="1"/>
</dbReference>
<dbReference type="InterPro" id="IPR011047">
    <property type="entry name" value="Quinoprotein_ADH-like_sf"/>
</dbReference>
<keyword evidence="2" id="KW-1185">Reference proteome</keyword>
<sequence length="702" mass="73472">APTATVTAPAFPPSPGLLPGPAAPAGRGGLLAAAFLPGGRGLVLGWAHGLAWLEIHPTDRGLELRERGYRALPAPLLGLAVSPTGEQAAAVLADGQVAVLTLASGEVRHYAVTAPAAYACGLAWSPRGDTLAVQCIGPARGDPLHLLEVPGGRLSTLPNSRLPATTLPHPLWAPDGRAVLLAALAPPCPRFLDLTTGEPRLTLQTDSTCLPPYALAWSPGGRALAVGDAHGVTLLDGRSGAVLGHFEGAVAGFSAPPFPLPAQRLVYNARGTRLAALGSLGLGAGAPSPEPPATRVWEVSTRRLLASLPVGPHEPLALAFDPADDGVLWLFYADGRFTRWPYARRNAAEEVLYRWPVTWPQAPLVIAADGRRAAADLIYGGAAIWTLSAGEEAPVLRFEAPLSHPVLNPPGTQALLAHPPSGTSLLYALEEGRALLSLPGAARGPLGAAFSPDGQRLAYGDGARLRVVRLPEGREEAVLTGFPADQVITRVVWSPDGRALAAASGLEGQEALGILRVWRRSAGETWQAVGESHSVRTGYTDPILIAFSPDGRRVALEYLPVFEASAMRVRVLDLAAATPPRLLEEHALVGWLDARHLLTYPAQGDLRLTLWDVVSGLAVVGRAAALGGEAYLPARAALARPSADRPNPGRAVDVIALGSGERLARLEVGADVLWVGWTPNGERLLALTATGALITWPLTWEE</sequence>
<dbReference type="EMBL" id="LGKO01000006">
    <property type="protein sequence ID" value="KPL81994.1"/>
    <property type="molecule type" value="Genomic_DNA"/>
</dbReference>
<accession>A0A0N8GPW0</accession>
<dbReference type="InterPro" id="IPR001680">
    <property type="entry name" value="WD40_rpt"/>
</dbReference>
<reference evidence="1 2" key="1">
    <citation type="submission" date="2015-07" db="EMBL/GenBank/DDBJ databases">
        <title>Whole genome sequence of Thermanaerothrix daxensis DSM 23592.</title>
        <authorList>
            <person name="Hemp J."/>
            <person name="Ward L.M."/>
            <person name="Pace L.A."/>
            <person name="Fischer W.W."/>
        </authorList>
    </citation>
    <scope>NUCLEOTIDE SEQUENCE [LARGE SCALE GENOMIC DNA]</scope>
    <source>
        <strain evidence="1 2">GNS-1</strain>
    </source>
</reference>
<feature type="non-terminal residue" evidence="1">
    <location>
        <position position="1"/>
    </location>
</feature>
<dbReference type="AlphaFoldDB" id="A0A0N8GPW0"/>
<organism evidence="1 2">
    <name type="scientific">Thermanaerothrix daxensis</name>
    <dbReference type="NCBI Taxonomy" id="869279"/>
    <lineage>
        <taxon>Bacteria</taxon>
        <taxon>Bacillati</taxon>
        <taxon>Chloroflexota</taxon>
        <taxon>Anaerolineae</taxon>
        <taxon>Anaerolineales</taxon>
        <taxon>Anaerolineaceae</taxon>
        <taxon>Thermanaerothrix</taxon>
    </lineage>
</organism>
<gene>
    <name evidence="1" type="ORF">SE15_12725</name>
</gene>
<dbReference type="Gene3D" id="2.130.10.10">
    <property type="entry name" value="YVTN repeat-like/Quinoprotein amine dehydrogenase"/>
    <property type="match status" value="3"/>
</dbReference>
<comment type="caution">
    <text evidence="1">The sequence shown here is derived from an EMBL/GenBank/DDBJ whole genome shotgun (WGS) entry which is preliminary data.</text>
</comment>
<dbReference type="PANTHER" id="PTHR19879">
    <property type="entry name" value="TRANSCRIPTION INITIATION FACTOR TFIID"/>
    <property type="match status" value="1"/>
</dbReference>
<name>A0A0N8GPW0_9CHLR</name>
<dbReference type="PANTHER" id="PTHR19879:SF9">
    <property type="entry name" value="TRANSCRIPTION INITIATION FACTOR TFIID SUBUNIT 5"/>
    <property type="match status" value="1"/>
</dbReference>
<evidence type="ECO:0000313" key="2">
    <source>
        <dbReference type="Proteomes" id="UP000050544"/>
    </source>
</evidence>
<evidence type="ECO:0008006" key="3">
    <source>
        <dbReference type="Google" id="ProtNLM"/>
    </source>
</evidence>
<proteinExistence type="predicted"/>
<dbReference type="SUPFAM" id="SSF82171">
    <property type="entry name" value="DPP6 N-terminal domain-like"/>
    <property type="match status" value="1"/>
</dbReference>
<evidence type="ECO:0000313" key="1">
    <source>
        <dbReference type="EMBL" id="KPL81994.1"/>
    </source>
</evidence>
<dbReference type="Proteomes" id="UP000050544">
    <property type="component" value="Unassembled WGS sequence"/>
</dbReference>
<dbReference type="SMART" id="SM00320">
    <property type="entry name" value="WD40"/>
    <property type="match status" value="4"/>
</dbReference>
<dbReference type="RefSeq" id="WP_236690050.1">
    <property type="nucleotide sequence ID" value="NZ_LGKO01000006.1"/>
</dbReference>
<dbReference type="STRING" id="869279.SE15_12725"/>
<protein>
    <recommendedName>
        <fullName evidence="3">Anaphase-promoting complex subunit 4 WD40 domain-containing protein</fullName>
    </recommendedName>
</protein>